<organism evidence="2 3">
    <name type="scientific">Ancylostoma ceylanicum</name>
    <dbReference type="NCBI Taxonomy" id="53326"/>
    <lineage>
        <taxon>Eukaryota</taxon>
        <taxon>Metazoa</taxon>
        <taxon>Ecdysozoa</taxon>
        <taxon>Nematoda</taxon>
        <taxon>Chromadorea</taxon>
        <taxon>Rhabditida</taxon>
        <taxon>Rhabditina</taxon>
        <taxon>Rhabditomorpha</taxon>
        <taxon>Strongyloidea</taxon>
        <taxon>Ancylostomatidae</taxon>
        <taxon>Ancylostomatinae</taxon>
        <taxon>Ancylostoma</taxon>
    </lineage>
</organism>
<proteinExistence type="predicted"/>
<evidence type="ECO:0000256" key="1">
    <source>
        <dbReference type="SAM" id="MobiDB-lite"/>
    </source>
</evidence>
<dbReference type="Proteomes" id="UP000024635">
    <property type="component" value="Unassembled WGS sequence"/>
</dbReference>
<sequence length="79" mass="8397">MARPSGTETTSMWTTGTTSVTPSNVSTFPRSIPSTTPERSTSSEMPTDSRGPEASGSEDDDDDGRRQSSGLNGSRKKKK</sequence>
<protein>
    <submittedName>
        <fullName evidence="2">Uncharacterized protein</fullName>
    </submittedName>
</protein>
<gene>
    <name evidence="2" type="primary">Acey_s1390.g3859</name>
    <name evidence="2" type="ORF">Y032_1390g3859</name>
</gene>
<name>A0A016W4P1_9BILA</name>
<keyword evidence="3" id="KW-1185">Reference proteome</keyword>
<evidence type="ECO:0000313" key="2">
    <source>
        <dbReference type="EMBL" id="EYC34814.1"/>
    </source>
</evidence>
<comment type="caution">
    <text evidence="2">The sequence shown here is derived from an EMBL/GenBank/DDBJ whole genome shotgun (WGS) entry which is preliminary data.</text>
</comment>
<reference evidence="3" key="1">
    <citation type="journal article" date="2015" name="Nat. Genet.">
        <title>The genome and transcriptome of the zoonotic hookworm Ancylostoma ceylanicum identify infection-specific gene families.</title>
        <authorList>
            <person name="Schwarz E.M."/>
            <person name="Hu Y."/>
            <person name="Antoshechkin I."/>
            <person name="Miller M.M."/>
            <person name="Sternberg P.W."/>
            <person name="Aroian R.V."/>
        </authorList>
    </citation>
    <scope>NUCLEOTIDE SEQUENCE</scope>
    <source>
        <strain evidence="3">HY135</strain>
    </source>
</reference>
<dbReference type="AlphaFoldDB" id="A0A016W4P1"/>
<accession>A0A016W4P1</accession>
<dbReference type="EMBL" id="JARK01000989">
    <property type="protein sequence ID" value="EYC34814.1"/>
    <property type="molecule type" value="Genomic_DNA"/>
</dbReference>
<evidence type="ECO:0000313" key="3">
    <source>
        <dbReference type="Proteomes" id="UP000024635"/>
    </source>
</evidence>
<feature type="compositionally biased region" description="Low complexity" evidence="1">
    <location>
        <begin position="1"/>
        <end position="46"/>
    </location>
</feature>
<feature type="region of interest" description="Disordered" evidence="1">
    <location>
        <begin position="1"/>
        <end position="79"/>
    </location>
</feature>